<evidence type="ECO:0000313" key="3">
    <source>
        <dbReference type="Proteomes" id="UP001516662"/>
    </source>
</evidence>
<name>A0ABR9QNH2_9BACI</name>
<keyword evidence="1" id="KW-1133">Transmembrane helix</keyword>
<organism evidence="2 3">
    <name type="scientific">Litchfieldia luteola</name>
    <dbReference type="NCBI Taxonomy" id="682179"/>
    <lineage>
        <taxon>Bacteria</taxon>
        <taxon>Bacillati</taxon>
        <taxon>Bacillota</taxon>
        <taxon>Bacilli</taxon>
        <taxon>Bacillales</taxon>
        <taxon>Bacillaceae</taxon>
        <taxon>Litchfieldia</taxon>
    </lineage>
</organism>
<keyword evidence="3" id="KW-1185">Reference proteome</keyword>
<dbReference type="EMBL" id="JADCLJ010000024">
    <property type="protein sequence ID" value="MBE4910053.1"/>
    <property type="molecule type" value="Genomic_DNA"/>
</dbReference>
<proteinExistence type="predicted"/>
<comment type="caution">
    <text evidence="2">The sequence shown here is derived from an EMBL/GenBank/DDBJ whole genome shotgun (WGS) entry which is preliminary data.</text>
</comment>
<keyword evidence="1" id="KW-0812">Transmembrane</keyword>
<accession>A0ABR9QNH2</accession>
<sequence length="92" mass="10767">METNPQTSRNIEIVTKKEITIRKVLNIYGVFAALTLILSTFTTAISINENMQFFYNEDLIMGKKKINEYLLFIFGSSILYFSSVNLYYKYIK</sequence>
<protein>
    <submittedName>
        <fullName evidence="2">Uncharacterized protein</fullName>
    </submittedName>
</protein>
<feature type="transmembrane region" description="Helical" evidence="1">
    <location>
        <begin position="69"/>
        <end position="88"/>
    </location>
</feature>
<feature type="transmembrane region" description="Helical" evidence="1">
    <location>
        <begin position="25"/>
        <end position="47"/>
    </location>
</feature>
<evidence type="ECO:0000256" key="1">
    <source>
        <dbReference type="SAM" id="Phobius"/>
    </source>
</evidence>
<dbReference type="Proteomes" id="UP001516662">
    <property type="component" value="Unassembled WGS sequence"/>
</dbReference>
<dbReference type="RefSeq" id="WP_193539233.1">
    <property type="nucleotide sequence ID" value="NZ_JADCLJ010000024.1"/>
</dbReference>
<keyword evidence="1" id="KW-0472">Membrane</keyword>
<gene>
    <name evidence="2" type="ORF">IMZ08_18605</name>
</gene>
<reference evidence="2 3" key="1">
    <citation type="submission" date="2020-10" db="EMBL/GenBank/DDBJ databases">
        <title>Bacillus sp. HD4P25, an endophyte from a halophyte.</title>
        <authorList>
            <person name="Sun J.-Q."/>
        </authorList>
    </citation>
    <scope>NUCLEOTIDE SEQUENCE [LARGE SCALE GENOMIC DNA]</scope>
    <source>
        <strain evidence="2 3">YIM 93174</strain>
    </source>
</reference>
<evidence type="ECO:0000313" key="2">
    <source>
        <dbReference type="EMBL" id="MBE4910053.1"/>
    </source>
</evidence>